<dbReference type="InterPro" id="IPR011856">
    <property type="entry name" value="tRNA_endonuc-like_dom_sf"/>
</dbReference>
<sequence length="297" mass="33659">MSYFTFTCLFASNCQPPILNFVALKYLAVIELSGGRNPVEVVVNPPLSEAVAFIKRAIERKKVALIVGLCRVDYKGRASSTLEFGERIVILKVDGSIQVHRPWDVNPVNWQPPGCIFHVDMTKDELLRIRAVRRSPHEIVDVFFKSVYLSSALDLVDEGEFALYASEHDMQRAILLEPSLLEEGFKIISYEKPVEPGFIDLYGIDSAGRFVVVELKRRPADKDAVIQLAKYVEEVKKRSPFREVRGVLVAPDLHRGVLTLLKSLGLEFKRLDPKRCAKVLESRSKDYKLTRFLGGKR</sequence>
<keyword evidence="1 6" id="KW-0963">Cytoplasm</keyword>
<dbReference type="AlphaFoldDB" id="A0A497EXZ8"/>
<keyword evidence="3 6" id="KW-0255">Endonuclease</keyword>
<protein>
    <recommendedName>
        <fullName evidence="6">Endonuclease NucS</fullName>
        <ecNumber evidence="6">3.1.-.-</ecNumber>
    </recommendedName>
</protein>
<comment type="function">
    <text evidence="6">Cleaves both 3' and 5' ssDNA extremities of branched DNA structures.</text>
</comment>
<keyword evidence="4 6" id="KW-0378">Hydrolase</keyword>
<comment type="subcellular location">
    <subcellularLocation>
        <location evidence="6">Cytoplasm</location>
    </subcellularLocation>
</comment>
<evidence type="ECO:0000256" key="6">
    <source>
        <dbReference type="HAMAP-Rule" id="MF_00722"/>
    </source>
</evidence>
<dbReference type="Pfam" id="PF21003">
    <property type="entry name" value="NucS_N"/>
    <property type="match status" value="1"/>
</dbReference>
<dbReference type="EMBL" id="QMQZ01000019">
    <property type="protein sequence ID" value="RLE51999.1"/>
    <property type="molecule type" value="Genomic_DNA"/>
</dbReference>
<keyword evidence="5 6" id="KW-0238">DNA-binding</keyword>
<dbReference type="InterPro" id="IPR048302">
    <property type="entry name" value="NucS_N"/>
</dbReference>
<feature type="domain" description="Endonuclease NucS N-terminal PH-like" evidence="8">
    <location>
        <begin position="61"/>
        <end position="157"/>
    </location>
</feature>
<evidence type="ECO:0000256" key="1">
    <source>
        <dbReference type="ARBA" id="ARBA00022490"/>
    </source>
</evidence>
<dbReference type="NCBIfam" id="NF003270">
    <property type="entry name" value="PRK04247.1"/>
    <property type="match status" value="1"/>
</dbReference>
<name>A0A497EXZ8_9CREN</name>
<evidence type="ECO:0000259" key="7">
    <source>
        <dbReference type="Pfam" id="PF01939"/>
    </source>
</evidence>
<dbReference type="Gene3D" id="2.70.180.20">
    <property type="match status" value="1"/>
</dbReference>
<dbReference type="GO" id="GO:0003677">
    <property type="term" value="F:DNA binding"/>
    <property type="evidence" value="ECO:0007669"/>
    <property type="project" value="UniProtKB-KW"/>
</dbReference>
<dbReference type="Pfam" id="PF01939">
    <property type="entry name" value="NucS_C"/>
    <property type="match status" value="1"/>
</dbReference>
<keyword evidence="2 6" id="KW-0540">Nuclease</keyword>
<reference evidence="11 12" key="1">
    <citation type="submission" date="2018-06" db="EMBL/GenBank/DDBJ databases">
        <title>Extensive metabolic versatility and redundancy in microbially diverse, dynamic hydrothermal sediments.</title>
        <authorList>
            <person name="Dombrowski N."/>
            <person name="Teske A."/>
            <person name="Baker B.J."/>
        </authorList>
    </citation>
    <scope>NUCLEOTIDE SEQUENCE [LARGE SCALE GENOMIC DNA]</scope>
    <source>
        <strain evidence="10">B20_G2</strain>
        <strain evidence="9">B29_G17</strain>
    </source>
</reference>
<dbReference type="GO" id="GO:0000014">
    <property type="term" value="F:single-stranded DNA endodeoxyribonuclease activity"/>
    <property type="evidence" value="ECO:0007669"/>
    <property type="project" value="UniProtKB-UniRule"/>
</dbReference>
<evidence type="ECO:0000313" key="10">
    <source>
        <dbReference type="EMBL" id="RLE55574.1"/>
    </source>
</evidence>
<evidence type="ECO:0000313" key="12">
    <source>
        <dbReference type="Proteomes" id="UP000269499"/>
    </source>
</evidence>
<evidence type="ECO:0000259" key="8">
    <source>
        <dbReference type="Pfam" id="PF21003"/>
    </source>
</evidence>
<dbReference type="Proteomes" id="UP000268446">
    <property type="component" value="Unassembled WGS sequence"/>
</dbReference>
<evidence type="ECO:0000256" key="3">
    <source>
        <dbReference type="ARBA" id="ARBA00022759"/>
    </source>
</evidence>
<dbReference type="HAMAP" id="MF_00722">
    <property type="entry name" value="NucS"/>
    <property type="match status" value="1"/>
</dbReference>
<dbReference type="Gene3D" id="3.40.1350.10">
    <property type="match status" value="1"/>
</dbReference>
<feature type="domain" description="Endonuclease NucS C-terminal" evidence="7">
    <location>
        <begin position="166"/>
        <end position="277"/>
    </location>
</feature>
<gene>
    <name evidence="6" type="primary">nucS</name>
    <name evidence="9" type="ORF">DRJ20_01025</name>
    <name evidence="10" type="ORF">DRJ26_00670</name>
</gene>
<dbReference type="Proteomes" id="UP000269499">
    <property type="component" value="Unassembled WGS sequence"/>
</dbReference>
<dbReference type="PANTHER" id="PTHR38814:SF1">
    <property type="entry name" value="ENDONUCLEASE NUCS"/>
    <property type="match status" value="1"/>
</dbReference>
<dbReference type="EC" id="3.1.-.-" evidence="6"/>
<dbReference type="GO" id="GO:0005737">
    <property type="term" value="C:cytoplasm"/>
    <property type="evidence" value="ECO:0007669"/>
    <property type="project" value="UniProtKB-SubCell"/>
</dbReference>
<comment type="caution">
    <text evidence="9">The sequence shown here is derived from an EMBL/GenBank/DDBJ whole genome shotgun (WGS) entry which is preliminary data.</text>
</comment>
<dbReference type="InterPro" id="IPR002793">
    <property type="entry name" value="Endonuclease_NucS"/>
</dbReference>
<dbReference type="InterPro" id="IPR049173">
    <property type="entry name" value="NucS_N_sf"/>
</dbReference>
<accession>A0A497EXZ8</accession>
<evidence type="ECO:0000256" key="5">
    <source>
        <dbReference type="ARBA" id="ARBA00023125"/>
    </source>
</evidence>
<dbReference type="EMBL" id="QMRA01000005">
    <property type="protein sequence ID" value="RLE55574.1"/>
    <property type="molecule type" value="Genomic_DNA"/>
</dbReference>
<evidence type="ECO:0000256" key="4">
    <source>
        <dbReference type="ARBA" id="ARBA00022801"/>
    </source>
</evidence>
<comment type="similarity">
    <text evidence="6">Belongs to the NucS endonuclease family.</text>
</comment>
<evidence type="ECO:0000313" key="11">
    <source>
        <dbReference type="Proteomes" id="UP000268446"/>
    </source>
</evidence>
<dbReference type="InterPro" id="IPR048301">
    <property type="entry name" value="NucS_C"/>
</dbReference>
<evidence type="ECO:0000256" key="2">
    <source>
        <dbReference type="ARBA" id="ARBA00022722"/>
    </source>
</evidence>
<dbReference type="CDD" id="cd22341">
    <property type="entry name" value="NucS-like"/>
    <property type="match status" value="1"/>
</dbReference>
<proteinExistence type="inferred from homology"/>
<dbReference type="PANTHER" id="PTHR38814">
    <property type="entry name" value="ENDONUCLEASE NUCS"/>
    <property type="match status" value="1"/>
</dbReference>
<organism evidence="9 11">
    <name type="scientific">Thermoproteota archaeon</name>
    <dbReference type="NCBI Taxonomy" id="2056631"/>
    <lineage>
        <taxon>Archaea</taxon>
        <taxon>Thermoproteota</taxon>
    </lineage>
</organism>
<evidence type="ECO:0000313" key="9">
    <source>
        <dbReference type="EMBL" id="RLE51999.1"/>
    </source>
</evidence>